<dbReference type="InterPro" id="IPR004358">
    <property type="entry name" value="Sig_transdc_His_kin-like_C"/>
</dbReference>
<dbReference type="PANTHER" id="PTHR43547">
    <property type="entry name" value="TWO-COMPONENT HISTIDINE KINASE"/>
    <property type="match status" value="1"/>
</dbReference>
<feature type="domain" description="Histidine kinase" evidence="5">
    <location>
        <begin position="439"/>
        <end position="652"/>
    </location>
</feature>
<dbReference type="PROSITE" id="PS50109">
    <property type="entry name" value="HIS_KIN"/>
    <property type="match status" value="1"/>
</dbReference>
<dbReference type="Pfam" id="PF07695">
    <property type="entry name" value="7TMR-DISM_7TM"/>
    <property type="match status" value="1"/>
</dbReference>
<proteinExistence type="predicted"/>
<feature type="transmembrane region" description="Helical" evidence="4">
    <location>
        <begin position="267"/>
        <end position="285"/>
    </location>
</feature>
<dbReference type="CDD" id="cd00075">
    <property type="entry name" value="HATPase"/>
    <property type="match status" value="1"/>
</dbReference>
<dbReference type="SMART" id="SM00387">
    <property type="entry name" value="HATPase_c"/>
    <property type="match status" value="1"/>
</dbReference>
<accession>A0A853KZY9</accession>
<dbReference type="InterPro" id="IPR003661">
    <property type="entry name" value="HisK_dim/P_dom"/>
</dbReference>
<dbReference type="Proteomes" id="UP000094009">
    <property type="component" value="Unassembled WGS sequence"/>
</dbReference>
<name>A0A853KZY9_9PROT</name>
<keyword evidence="4" id="KW-1133">Transmembrane helix</keyword>
<dbReference type="Pfam" id="PF02518">
    <property type="entry name" value="HATPase_c"/>
    <property type="match status" value="1"/>
</dbReference>
<keyword evidence="4" id="KW-0812">Transmembrane</keyword>
<dbReference type="PANTHER" id="PTHR43547:SF2">
    <property type="entry name" value="HYBRID SIGNAL TRANSDUCTION HISTIDINE KINASE C"/>
    <property type="match status" value="1"/>
</dbReference>
<comment type="catalytic activity">
    <reaction evidence="1">
        <text>ATP + protein L-histidine = ADP + protein N-phospho-L-histidine.</text>
        <dbReference type="EC" id="2.7.13.3"/>
    </reaction>
</comment>
<gene>
    <name evidence="6" type="ORF">TH4_08585</name>
</gene>
<dbReference type="SUPFAM" id="SSF55874">
    <property type="entry name" value="ATPase domain of HSP90 chaperone/DNA topoisomerase II/histidine kinase"/>
    <property type="match status" value="1"/>
</dbReference>
<dbReference type="Pfam" id="PF00512">
    <property type="entry name" value="HisKA"/>
    <property type="match status" value="1"/>
</dbReference>
<dbReference type="EMBL" id="JPVZ01000003">
    <property type="protein sequence ID" value="OAZ10290.1"/>
    <property type="molecule type" value="Genomic_DNA"/>
</dbReference>
<dbReference type="InterPro" id="IPR005467">
    <property type="entry name" value="His_kinase_dom"/>
</dbReference>
<dbReference type="CDD" id="cd00082">
    <property type="entry name" value="HisKA"/>
    <property type="match status" value="1"/>
</dbReference>
<dbReference type="InterPro" id="IPR036097">
    <property type="entry name" value="HisK_dim/P_sf"/>
</dbReference>
<dbReference type="InterPro" id="IPR003594">
    <property type="entry name" value="HATPase_dom"/>
</dbReference>
<evidence type="ECO:0000313" key="6">
    <source>
        <dbReference type="EMBL" id="OAZ10290.1"/>
    </source>
</evidence>
<dbReference type="Gene3D" id="3.30.565.10">
    <property type="entry name" value="Histidine kinase-like ATPase, C-terminal domain"/>
    <property type="match status" value="1"/>
</dbReference>
<keyword evidence="3" id="KW-0597">Phosphoprotein</keyword>
<evidence type="ECO:0000259" key="5">
    <source>
        <dbReference type="PROSITE" id="PS50109"/>
    </source>
</evidence>
<feature type="transmembrane region" description="Helical" evidence="4">
    <location>
        <begin position="232"/>
        <end position="255"/>
    </location>
</feature>
<evidence type="ECO:0000256" key="2">
    <source>
        <dbReference type="ARBA" id="ARBA00012438"/>
    </source>
</evidence>
<comment type="caution">
    <text evidence="6">The sequence shown here is derived from an EMBL/GenBank/DDBJ whole genome shotgun (WGS) entry which is preliminary data.</text>
</comment>
<dbReference type="SUPFAM" id="SSF47384">
    <property type="entry name" value="Homodimeric domain of signal transducing histidine kinase"/>
    <property type="match status" value="1"/>
</dbReference>
<organism evidence="6 7">
    <name type="scientific">Thalassospira tepidiphila MCCC 1A03514</name>
    <dbReference type="NCBI Taxonomy" id="1177930"/>
    <lineage>
        <taxon>Bacteria</taxon>
        <taxon>Pseudomonadati</taxon>
        <taxon>Pseudomonadota</taxon>
        <taxon>Alphaproteobacteria</taxon>
        <taxon>Rhodospirillales</taxon>
        <taxon>Thalassospiraceae</taxon>
        <taxon>Thalassospira</taxon>
    </lineage>
</organism>
<dbReference type="InterPro" id="IPR036890">
    <property type="entry name" value="HATPase_C_sf"/>
</dbReference>
<dbReference type="PRINTS" id="PR00344">
    <property type="entry name" value="BCTRLSENSOR"/>
</dbReference>
<dbReference type="EC" id="2.7.13.3" evidence="2"/>
<dbReference type="SMART" id="SM00388">
    <property type="entry name" value="HisKA"/>
    <property type="match status" value="1"/>
</dbReference>
<dbReference type="GO" id="GO:0000155">
    <property type="term" value="F:phosphorelay sensor kinase activity"/>
    <property type="evidence" value="ECO:0007669"/>
    <property type="project" value="InterPro"/>
</dbReference>
<evidence type="ECO:0000256" key="3">
    <source>
        <dbReference type="ARBA" id="ARBA00022553"/>
    </source>
</evidence>
<feature type="transmembrane region" description="Helical" evidence="4">
    <location>
        <begin position="297"/>
        <end position="316"/>
    </location>
</feature>
<keyword evidence="4" id="KW-0472">Membrane</keyword>
<feature type="transmembrane region" description="Helical" evidence="4">
    <location>
        <begin position="385"/>
        <end position="407"/>
    </location>
</feature>
<dbReference type="Gene3D" id="2.60.40.2380">
    <property type="match status" value="1"/>
</dbReference>
<reference evidence="6 7" key="1">
    <citation type="submission" date="2014-07" db="EMBL/GenBank/DDBJ databases">
        <title>Draft genome sequence of Thalassospira tepidiphila 1-1B.</title>
        <authorList>
            <person name="Lai Q."/>
            <person name="Shao Z."/>
        </authorList>
    </citation>
    <scope>NUCLEOTIDE SEQUENCE [LARGE SCALE GENOMIC DNA]</scope>
    <source>
        <strain evidence="6 7">MCCC 1A03514</strain>
    </source>
</reference>
<protein>
    <recommendedName>
        <fullName evidence="2">histidine kinase</fullName>
        <ecNumber evidence="2">2.7.13.3</ecNumber>
    </recommendedName>
</protein>
<evidence type="ECO:0000256" key="4">
    <source>
        <dbReference type="SAM" id="Phobius"/>
    </source>
</evidence>
<dbReference type="AlphaFoldDB" id="A0A853KZY9"/>
<sequence>MRSIRLNMFLFAMLIVTASGIFAVYGPKIAAHEVAKTLVLPPSGPAEVINLNRYLTRLVTDRKEESAFKIPSIAESEFASVLEARGPGYTDRTIWYRAPVKIVDQPGRTGRSAFIDIGHVYLNDIEISILSNDARQIIWQEHLGDRIPRAKGGLQNLSHVAEWPKLSLGEYWLIIAVHTNSAHVFEAELLPDTALITKSGSNSFIKGATLGVLLLAFGIYFAFGVMSGDRSVLWYSGYIFSLFLISFGVTGYAQLIFKPFWSLASDFVTGTGTAFALGTSIMMWSYMTRLDRENRPLFRIMVGYSVLAMAGCLTATSDWYILYAKVFFGPQIFLLAVLLINLMYRGYRQKHTFQMSYLMVALGVPTIGAMAHLLLLIGWLPVNGFTTSIFALSSFIQLVLVAIAMAYRTYGVINRRVDALASGQRADQLASEQRTFITMLSHEFRTPLAIIQRSAEILGLHLQKEPESVLNRLSTIQSNARQLSGLVDAFLTKETLDSATFTTTREAVAIDAFLRDLIAQRQREVPGQNISLIQSDVVIVEIDRILMERALINLIENARKYAPGAAVWISAERAANGYVYIRVVDEGPGIAADDLQNVLNAFYRGRDSVKIQGVGLGLHLTKRIIEAHDGSLSVSVGEEGGTTILIKLPYDRDMTVLRNNENRAGFPLGYTETSHDGGRS</sequence>
<evidence type="ECO:0000313" key="7">
    <source>
        <dbReference type="Proteomes" id="UP000094009"/>
    </source>
</evidence>
<feature type="transmembrane region" description="Helical" evidence="4">
    <location>
        <begin position="356"/>
        <end position="379"/>
    </location>
</feature>
<dbReference type="Gene3D" id="1.10.287.130">
    <property type="match status" value="1"/>
</dbReference>
<evidence type="ECO:0000256" key="1">
    <source>
        <dbReference type="ARBA" id="ARBA00000085"/>
    </source>
</evidence>
<feature type="transmembrane region" description="Helical" evidence="4">
    <location>
        <begin position="322"/>
        <end position="344"/>
    </location>
</feature>
<feature type="transmembrane region" description="Helical" evidence="4">
    <location>
        <begin position="204"/>
        <end position="225"/>
    </location>
</feature>
<dbReference type="InterPro" id="IPR011623">
    <property type="entry name" value="7TMR_DISM_rcpt_extracell_dom1"/>
</dbReference>